<comment type="caution">
    <text evidence="2">The sequence shown here is derived from an EMBL/GenBank/DDBJ whole genome shotgun (WGS) entry which is preliminary data.</text>
</comment>
<organism evidence="2 3">
    <name type="scientific">Streptosporangium oxazolinicum</name>
    <dbReference type="NCBI Taxonomy" id="909287"/>
    <lineage>
        <taxon>Bacteria</taxon>
        <taxon>Bacillati</taxon>
        <taxon>Actinomycetota</taxon>
        <taxon>Actinomycetes</taxon>
        <taxon>Streptosporangiales</taxon>
        <taxon>Streptosporangiaceae</taxon>
        <taxon>Streptosporangium</taxon>
    </lineage>
</organism>
<keyword evidence="3" id="KW-1185">Reference proteome</keyword>
<name>A0ABP8BKG9_9ACTN</name>
<accession>A0ABP8BKG9</accession>
<feature type="region of interest" description="Disordered" evidence="1">
    <location>
        <begin position="101"/>
        <end position="124"/>
    </location>
</feature>
<gene>
    <name evidence="2" type="ORF">GCM10022252_74910</name>
</gene>
<proteinExistence type="predicted"/>
<reference evidence="3" key="1">
    <citation type="journal article" date="2019" name="Int. J. Syst. Evol. Microbiol.">
        <title>The Global Catalogue of Microorganisms (GCM) 10K type strain sequencing project: providing services to taxonomists for standard genome sequencing and annotation.</title>
        <authorList>
            <consortium name="The Broad Institute Genomics Platform"/>
            <consortium name="The Broad Institute Genome Sequencing Center for Infectious Disease"/>
            <person name="Wu L."/>
            <person name="Ma J."/>
        </authorList>
    </citation>
    <scope>NUCLEOTIDE SEQUENCE [LARGE SCALE GENOMIC DNA]</scope>
    <source>
        <strain evidence="3">JCM 17388</strain>
    </source>
</reference>
<dbReference type="EMBL" id="BAABAQ010000020">
    <property type="protein sequence ID" value="GAA4209014.1"/>
    <property type="molecule type" value="Genomic_DNA"/>
</dbReference>
<protein>
    <submittedName>
        <fullName evidence="2">Uncharacterized protein</fullName>
    </submittedName>
</protein>
<evidence type="ECO:0000313" key="3">
    <source>
        <dbReference type="Proteomes" id="UP001501251"/>
    </source>
</evidence>
<dbReference type="Proteomes" id="UP001501251">
    <property type="component" value="Unassembled WGS sequence"/>
</dbReference>
<feature type="compositionally biased region" description="Basic and acidic residues" evidence="1">
    <location>
        <begin position="108"/>
        <end position="124"/>
    </location>
</feature>
<evidence type="ECO:0000313" key="2">
    <source>
        <dbReference type="EMBL" id="GAA4209014.1"/>
    </source>
</evidence>
<evidence type="ECO:0000256" key="1">
    <source>
        <dbReference type="SAM" id="MobiDB-lite"/>
    </source>
</evidence>
<dbReference type="RefSeq" id="WP_344923067.1">
    <property type="nucleotide sequence ID" value="NZ_BAABAQ010000020.1"/>
</dbReference>
<sequence>MNPATKHIKDTIAALGVPRRSIVAGTDMGITSAAIHDPAHRRLVADRAEELVQSGRYGVYITRYPCGCVPRVRVNNHSRHAGQVTTRNEEDLTGHTCPALVTTQTGTETKEHLDAQGQKKEATA</sequence>